<protein>
    <submittedName>
        <fullName evidence="1">Uncharacterized protein</fullName>
    </submittedName>
</protein>
<accession>A0ABU3V707</accession>
<gene>
    <name evidence="1" type="ORF">PU648_59145</name>
</gene>
<dbReference type="EMBL" id="JARAKF010000006">
    <property type="protein sequence ID" value="MDU9001940.1"/>
    <property type="molecule type" value="Genomic_DNA"/>
</dbReference>
<keyword evidence="2" id="KW-1185">Reference proteome</keyword>
<evidence type="ECO:0000313" key="2">
    <source>
        <dbReference type="Proteomes" id="UP001257627"/>
    </source>
</evidence>
<organism evidence="1 2">
    <name type="scientific">Streptomyces mirabilis</name>
    <dbReference type="NCBI Taxonomy" id="68239"/>
    <lineage>
        <taxon>Bacteria</taxon>
        <taxon>Bacillati</taxon>
        <taxon>Actinomycetota</taxon>
        <taxon>Actinomycetes</taxon>
        <taxon>Kitasatosporales</taxon>
        <taxon>Streptomycetaceae</taxon>
        <taxon>Streptomyces</taxon>
    </lineage>
</organism>
<dbReference type="RefSeq" id="WP_266945518.1">
    <property type="nucleotide sequence ID" value="NZ_JAPEMK010000005.1"/>
</dbReference>
<name>A0ABU3V707_9ACTN</name>
<comment type="caution">
    <text evidence="1">The sequence shown here is derived from an EMBL/GenBank/DDBJ whole genome shotgun (WGS) entry which is preliminary data.</text>
</comment>
<proteinExistence type="predicted"/>
<reference evidence="1 2" key="1">
    <citation type="submission" date="2023-02" db="EMBL/GenBank/DDBJ databases">
        <authorList>
            <person name="Maleckis M."/>
        </authorList>
    </citation>
    <scope>NUCLEOTIDE SEQUENCE [LARGE SCALE GENOMIC DNA]</scope>
    <source>
        <strain evidence="1 2">P8-A2</strain>
    </source>
</reference>
<sequence>MPHTVPHWPYATAVDQALVDRGVPPGIVRVDLGDERMRIRLSARFSALLLDL</sequence>
<evidence type="ECO:0000313" key="1">
    <source>
        <dbReference type="EMBL" id="MDU9001940.1"/>
    </source>
</evidence>
<dbReference type="Proteomes" id="UP001257627">
    <property type="component" value="Unassembled WGS sequence"/>
</dbReference>